<reference evidence="3 4" key="1">
    <citation type="submission" date="2018-05" db="EMBL/GenBank/DDBJ databases">
        <title>Genomic Encyclopedia of Type Strains, Phase IV (KMG-IV): sequencing the most valuable type-strain genomes for metagenomic binning, comparative biology and taxonomic classification.</title>
        <authorList>
            <person name="Goeker M."/>
        </authorList>
    </citation>
    <scope>NUCLEOTIDE SEQUENCE [LARGE SCALE GENOMIC DNA]</scope>
    <source>
        <strain evidence="3 4">DSM 18773</strain>
    </source>
</reference>
<evidence type="ECO:0000256" key="1">
    <source>
        <dbReference type="ARBA" id="ARBA00009428"/>
    </source>
</evidence>
<dbReference type="Proteomes" id="UP000245634">
    <property type="component" value="Unassembled WGS sequence"/>
</dbReference>
<dbReference type="GO" id="GO:0010181">
    <property type="term" value="F:FMN binding"/>
    <property type="evidence" value="ECO:0007669"/>
    <property type="project" value="TreeGrafter"/>
</dbReference>
<gene>
    <name evidence="3" type="ORF">C7459_105143</name>
</gene>
<dbReference type="RefSeq" id="WP_109687846.1">
    <property type="nucleotide sequence ID" value="NZ_QGGL01000005.1"/>
</dbReference>
<evidence type="ECO:0000313" key="3">
    <source>
        <dbReference type="EMBL" id="PWK14386.1"/>
    </source>
</evidence>
<dbReference type="AlphaFoldDB" id="A0A316DBV1"/>
<dbReference type="GO" id="GO:0016491">
    <property type="term" value="F:oxidoreductase activity"/>
    <property type="evidence" value="ECO:0007669"/>
    <property type="project" value="InterPro"/>
</dbReference>
<dbReference type="Pfam" id="PF03358">
    <property type="entry name" value="FMN_red"/>
    <property type="match status" value="1"/>
</dbReference>
<dbReference type="PANTHER" id="PTHR30543">
    <property type="entry name" value="CHROMATE REDUCTASE"/>
    <property type="match status" value="1"/>
</dbReference>
<evidence type="ECO:0000313" key="4">
    <source>
        <dbReference type="Proteomes" id="UP000245634"/>
    </source>
</evidence>
<dbReference type="InterPro" id="IPR029039">
    <property type="entry name" value="Flavoprotein-like_sf"/>
</dbReference>
<comment type="caution">
    <text evidence="3">The sequence shown here is derived from an EMBL/GenBank/DDBJ whole genome shotgun (WGS) entry which is preliminary data.</text>
</comment>
<dbReference type="InterPro" id="IPR005025">
    <property type="entry name" value="FMN_Rdtase-like_dom"/>
</dbReference>
<accession>A0A316DBV1</accession>
<dbReference type="Gene3D" id="3.40.50.360">
    <property type="match status" value="1"/>
</dbReference>
<dbReference type="EMBL" id="QGGL01000005">
    <property type="protein sequence ID" value="PWK14386.1"/>
    <property type="molecule type" value="Genomic_DNA"/>
</dbReference>
<dbReference type="OrthoDB" id="9790975at2"/>
<sequence length="176" mass="18677">MKLVALVGSLQKESKSTKGLRVAAEAARQAGAEVIEWSLREQPLPIYDPESEKSGENVEAFIKAMSEADGFLIASPEYHNGPSGVLKNALDFVGYNQFAGKPVGLVAAAGGPIATNTLGQLATILRSLHGYVIPQQGSIGYGDAFNEDGSFQNPKMQERFEKIGTDVVALVKGLRG</sequence>
<dbReference type="InterPro" id="IPR050712">
    <property type="entry name" value="NAD(P)H-dep_reductase"/>
</dbReference>
<dbReference type="SUPFAM" id="SSF52218">
    <property type="entry name" value="Flavoproteins"/>
    <property type="match status" value="1"/>
</dbReference>
<protein>
    <submittedName>
        <fullName evidence="3">NAD(P)H-dependent FMN reductase</fullName>
    </submittedName>
</protein>
<dbReference type="PANTHER" id="PTHR30543:SF21">
    <property type="entry name" value="NAD(P)H-DEPENDENT FMN REDUCTASE LOT6"/>
    <property type="match status" value="1"/>
</dbReference>
<dbReference type="GO" id="GO:0005829">
    <property type="term" value="C:cytosol"/>
    <property type="evidence" value="ECO:0007669"/>
    <property type="project" value="TreeGrafter"/>
</dbReference>
<name>A0A316DBV1_9BACL</name>
<proteinExistence type="inferred from homology"/>
<evidence type="ECO:0000259" key="2">
    <source>
        <dbReference type="Pfam" id="PF03358"/>
    </source>
</evidence>
<organism evidence="3 4">
    <name type="scientific">Tumebacillus permanentifrigoris</name>
    <dbReference type="NCBI Taxonomy" id="378543"/>
    <lineage>
        <taxon>Bacteria</taxon>
        <taxon>Bacillati</taxon>
        <taxon>Bacillota</taxon>
        <taxon>Bacilli</taxon>
        <taxon>Bacillales</taxon>
        <taxon>Alicyclobacillaceae</taxon>
        <taxon>Tumebacillus</taxon>
    </lineage>
</organism>
<comment type="similarity">
    <text evidence="1">Belongs to the azoreductase type 2 family.</text>
</comment>
<feature type="domain" description="NADPH-dependent FMN reductase-like" evidence="2">
    <location>
        <begin position="1"/>
        <end position="140"/>
    </location>
</feature>
<keyword evidence="4" id="KW-1185">Reference proteome</keyword>